<proteinExistence type="predicted"/>
<keyword evidence="3" id="KW-1185">Reference proteome</keyword>
<name>A0A1H7T0W6_9FLAO</name>
<dbReference type="AlphaFoldDB" id="A0A1H7T0W6"/>
<keyword evidence="1" id="KW-0812">Transmembrane</keyword>
<keyword evidence="1" id="KW-0472">Membrane</keyword>
<evidence type="ECO:0000256" key="1">
    <source>
        <dbReference type="SAM" id="Phobius"/>
    </source>
</evidence>
<feature type="transmembrane region" description="Helical" evidence="1">
    <location>
        <begin position="47"/>
        <end position="67"/>
    </location>
</feature>
<reference evidence="3" key="1">
    <citation type="submission" date="2016-10" db="EMBL/GenBank/DDBJ databases">
        <authorList>
            <person name="Varghese N."/>
            <person name="Submissions S."/>
        </authorList>
    </citation>
    <scope>NUCLEOTIDE SEQUENCE [LARGE SCALE GENOMIC DNA]</scope>
    <source>
        <strain evidence="3">DSM 16471</strain>
    </source>
</reference>
<accession>A0A1H7T0W6</accession>
<keyword evidence="1" id="KW-1133">Transmembrane helix</keyword>
<organism evidence="2 3">
    <name type="scientific">Maribacter orientalis</name>
    <dbReference type="NCBI Taxonomy" id="228957"/>
    <lineage>
        <taxon>Bacteria</taxon>
        <taxon>Pseudomonadati</taxon>
        <taxon>Bacteroidota</taxon>
        <taxon>Flavobacteriia</taxon>
        <taxon>Flavobacteriales</taxon>
        <taxon>Flavobacteriaceae</taxon>
        <taxon>Maribacter</taxon>
    </lineage>
</organism>
<gene>
    <name evidence="2" type="ORF">SAMN04488008_105188</name>
</gene>
<dbReference type="STRING" id="228957.SAMN04488008_105188"/>
<dbReference type="EMBL" id="FNZN01000005">
    <property type="protein sequence ID" value="SEL78358.1"/>
    <property type="molecule type" value="Genomic_DNA"/>
</dbReference>
<evidence type="ECO:0000313" key="3">
    <source>
        <dbReference type="Proteomes" id="UP000198990"/>
    </source>
</evidence>
<sequence>MGFIAGLIALFLGSIVGITITVIYSLKKNSKGKELSTTKMVLSSLGVFFISTLIAIPSIFYLLFLMYSRAA</sequence>
<protein>
    <submittedName>
        <fullName evidence="2">Uncharacterized protein</fullName>
    </submittedName>
</protein>
<evidence type="ECO:0000313" key="2">
    <source>
        <dbReference type="EMBL" id="SEL78358.1"/>
    </source>
</evidence>
<feature type="transmembrane region" description="Helical" evidence="1">
    <location>
        <begin position="6"/>
        <end position="26"/>
    </location>
</feature>
<dbReference type="Proteomes" id="UP000198990">
    <property type="component" value="Unassembled WGS sequence"/>
</dbReference>